<gene>
    <name evidence="1" type="ORF">XbrCFBP1976_15830</name>
</gene>
<dbReference type="Proteomes" id="UP000239710">
    <property type="component" value="Unassembled WGS sequence"/>
</dbReference>
<dbReference type="EMBL" id="MDCE01000025">
    <property type="protein sequence ID" value="PPV05628.1"/>
    <property type="molecule type" value="Genomic_DNA"/>
</dbReference>
<name>A0ABX5BQN8_9XANT</name>
<evidence type="ECO:0000313" key="1">
    <source>
        <dbReference type="EMBL" id="PPV05628.1"/>
    </source>
</evidence>
<organism evidence="1 2">
    <name type="scientific">Xanthomonas bromi</name>
    <dbReference type="NCBI Taxonomy" id="56449"/>
    <lineage>
        <taxon>Bacteria</taxon>
        <taxon>Pseudomonadati</taxon>
        <taxon>Pseudomonadota</taxon>
        <taxon>Gammaproteobacteria</taxon>
        <taxon>Lysobacterales</taxon>
        <taxon>Lysobacteraceae</taxon>
        <taxon>Xanthomonas</taxon>
    </lineage>
</organism>
<keyword evidence="2" id="KW-1185">Reference proteome</keyword>
<proteinExistence type="predicted"/>
<comment type="caution">
    <text evidence="1">The sequence shown here is derived from an EMBL/GenBank/DDBJ whole genome shotgun (WGS) entry which is preliminary data.</text>
</comment>
<protein>
    <submittedName>
        <fullName evidence="1">Uncharacterized protein</fullName>
    </submittedName>
</protein>
<evidence type="ECO:0000313" key="2">
    <source>
        <dbReference type="Proteomes" id="UP000239710"/>
    </source>
</evidence>
<reference evidence="1 2" key="1">
    <citation type="submission" date="2016-08" db="EMBL/GenBank/DDBJ databases">
        <title>Evolution of the type three secretion system and type three effector repertoires in Xanthomonas.</title>
        <authorList>
            <person name="Merda D."/>
            <person name="Briand M."/>
            <person name="Bosis E."/>
            <person name="Rousseau C."/>
            <person name="Portier P."/>
            <person name="Jacques M.-A."/>
            <person name="Fischer-Le Saux M."/>
        </authorList>
    </citation>
    <scope>NUCLEOTIDE SEQUENCE [LARGE SCALE GENOMIC DNA]</scope>
    <source>
        <strain evidence="1 2">CFBP1976</strain>
    </source>
</reference>
<accession>A0ABX5BQN8</accession>
<sequence length="64" mass="7101">MQRCKTTALVPFRHDSYTAPLAELRTAAFACDLGCTADVAHFTDLRHTPSNAMATRRCGSLQRF</sequence>